<sequence>MYLGLQLLHTLPLSTASGNDLEVAFDRGYGKLSSVEAIASRNLHVVTVAGTLGSRHPFNTPDEWISTLNKWKTKRGVDQQKILSWTLLCENWNLRGDPMLGEEVRIAERTKVGEKPIYAIALREVFDRKNPVKYLKFFASKNHRPNTFVAVERNEHLDQNVLFSPKTPSPERSSVEQALLQSAQPLTVGQRCADWFLMKSMLLSGTMAGKIELARKKHGSFVNCYYGDAVFNDCVPAANRSQVLHQALVTGFQHGVFVVCKLEEGQGSIVQIVAIRISTEKRDEYAKNLCKVVNPLLGFLHNEDVIARGILMDSDFPDWVTDPQRTILKTRAKLYYGHLKLITTEEGDLRPTKPVSIYKHSTQYRYNKHKPGLDKNTEISDRVAFHTTGPFEAKYVFRMLDAVMVNAWRAYQAVTVISPWLRALGSHPSLAQVRTKLNNFVGVEDFVADVALECLRCLAAQKAIPLFPADVPQEEREERQFKSEFSEYKRKHGWPIRKFALKKFASDPFLNKLRLCTFVDHRPQRIRDVQPVIRENGTSQKVVRRKCVLCFVPGKMIPGSSTIKSKEIANNSTYMCPTCMVVLCKKTVGNSGAKSCHTLWHERHNLEAEGSKCRKRLRVAREMNDDEAQKRKLHATNASIKRHSPAKTSQQTQRSQTQVAINDPQDPQDSFDAVENVVEHVLENLMEMEHGEEHGDEEKEEDKHDFLDMEEYSDGSDEKE</sequence>
<feature type="compositionally biased region" description="Basic and acidic residues" evidence="1">
    <location>
        <begin position="685"/>
        <end position="707"/>
    </location>
</feature>
<evidence type="ECO:0000256" key="1">
    <source>
        <dbReference type="SAM" id="MobiDB-lite"/>
    </source>
</evidence>
<evidence type="ECO:0000313" key="2">
    <source>
        <dbReference type="EMBL" id="KAG7342590.1"/>
    </source>
</evidence>
<feature type="compositionally biased region" description="Acidic residues" evidence="1">
    <location>
        <begin position="708"/>
        <end position="720"/>
    </location>
</feature>
<comment type="caution">
    <text evidence="3">The sequence shown here is derived from an EMBL/GenBank/DDBJ whole genome shotgun (WGS) entry which is preliminary data.</text>
</comment>
<reference evidence="3" key="2">
    <citation type="submission" date="2021-04" db="EMBL/GenBank/DDBJ databases">
        <authorList>
            <person name="Podell S."/>
        </authorList>
    </citation>
    <scope>NUCLEOTIDE SEQUENCE</scope>
    <source>
        <strain evidence="3">Hildebrandi</strain>
    </source>
</reference>
<protein>
    <submittedName>
        <fullName evidence="3">Uncharacterized protein</fullName>
    </submittedName>
</protein>
<evidence type="ECO:0000313" key="3">
    <source>
        <dbReference type="EMBL" id="KAG7371691.1"/>
    </source>
</evidence>
<name>A0A9K3M2C7_9STRA</name>
<keyword evidence="4" id="KW-1185">Reference proteome</keyword>
<feature type="region of interest" description="Disordered" evidence="1">
    <location>
        <begin position="624"/>
        <end position="670"/>
    </location>
</feature>
<accession>A0A9K3M2C7</accession>
<organism evidence="3 4">
    <name type="scientific">Nitzschia inconspicua</name>
    <dbReference type="NCBI Taxonomy" id="303405"/>
    <lineage>
        <taxon>Eukaryota</taxon>
        <taxon>Sar</taxon>
        <taxon>Stramenopiles</taxon>
        <taxon>Ochrophyta</taxon>
        <taxon>Bacillariophyta</taxon>
        <taxon>Bacillariophyceae</taxon>
        <taxon>Bacillariophycidae</taxon>
        <taxon>Bacillariales</taxon>
        <taxon>Bacillariaceae</taxon>
        <taxon>Nitzschia</taxon>
    </lineage>
</organism>
<dbReference type="Proteomes" id="UP000693970">
    <property type="component" value="Unassembled WGS sequence"/>
</dbReference>
<proteinExistence type="predicted"/>
<dbReference type="EMBL" id="JAGRRH010000003">
    <property type="protein sequence ID" value="KAG7371691.1"/>
    <property type="molecule type" value="Genomic_DNA"/>
</dbReference>
<evidence type="ECO:0000313" key="4">
    <source>
        <dbReference type="Proteomes" id="UP000693970"/>
    </source>
</evidence>
<dbReference type="AlphaFoldDB" id="A0A9K3M2C7"/>
<feature type="region of interest" description="Disordered" evidence="1">
    <location>
        <begin position="685"/>
        <end position="720"/>
    </location>
</feature>
<gene>
    <name evidence="3" type="ORF">IV203_017832</name>
    <name evidence="2" type="ORF">IV203_020533</name>
</gene>
<reference evidence="3" key="1">
    <citation type="journal article" date="2021" name="Sci. Rep.">
        <title>Diploid genomic architecture of Nitzschia inconspicua, an elite biomass production diatom.</title>
        <authorList>
            <person name="Oliver A."/>
            <person name="Podell S."/>
            <person name="Pinowska A."/>
            <person name="Traller J.C."/>
            <person name="Smith S.R."/>
            <person name="McClure R."/>
            <person name="Beliaev A."/>
            <person name="Bohutskyi P."/>
            <person name="Hill E.A."/>
            <person name="Rabines A."/>
            <person name="Zheng H."/>
            <person name="Allen L.Z."/>
            <person name="Kuo A."/>
            <person name="Grigoriev I.V."/>
            <person name="Allen A.E."/>
            <person name="Hazlebeck D."/>
            <person name="Allen E.E."/>
        </authorList>
    </citation>
    <scope>NUCLEOTIDE SEQUENCE</scope>
    <source>
        <strain evidence="3">Hildebrandi</strain>
    </source>
</reference>
<dbReference type="OrthoDB" id="10668307at2759"/>
<feature type="compositionally biased region" description="Low complexity" evidence="1">
    <location>
        <begin position="648"/>
        <end position="658"/>
    </location>
</feature>
<dbReference type="EMBL" id="JAGRRH010000024">
    <property type="protein sequence ID" value="KAG7342590.1"/>
    <property type="molecule type" value="Genomic_DNA"/>
</dbReference>